<proteinExistence type="predicted"/>
<keyword evidence="6 11" id="KW-0418">Kinase</keyword>
<gene>
    <name evidence="11" type="ORF">Q5741_08205</name>
</gene>
<reference evidence="11 12" key="1">
    <citation type="submission" date="2023-07" db="EMBL/GenBank/DDBJ databases">
        <title>Paenibacillus sp. JX-17 nov. isolated from soil.</title>
        <authorList>
            <person name="Wan Y."/>
            <person name="Liu B."/>
        </authorList>
    </citation>
    <scope>NUCLEOTIDE SEQUENCE [LARGE SCALE GENOMIC DNA]</scope>
    <source>
        <strain evidence="11 12">JX-17</strain>
    </source>
</reference>
<keyword evidence="5" id="KW-0547">Nucleotide-binding</keyword>
<dbReference type="SMART" id="SM00065">
    <property type="entry name" value="GAF"/>
    <property type="match status" value="1"/>
</dbReference>
<dbReference type="RefSeq" id="WP_305023593.1">
    <property type="nucleotide sequence ID" value="NZ_JAUQTB010000003.1"/>
</dbReference>
<dbReference type="SUPFAM" id="SSF55874">
    <property type="entry name" value="ATPase domain of HSP90 chaperone/DNA topoisomerase II/histidine kinase"/>
    <property type="match status" value="1"/>
</dbReference>
<evidence type="ECO:0000256" key="9">
    <source>
        <dbReference type="SAM" id="Coils"/>
    </source>
</evidence>
<feature type="coiled-coil region" evidence="9">
    <location>
        <begin position="151"/>
        <end position="181"/>
    </location>
</feature>
<comment type="caution">
    <text evidence="11">The sequence shown here is derived from an EMBL/GenBank/DDBJ whole genome shotgun (WGS) entry which is preliminary data.</text>
</comment>
<dbReference type="InterPro" id="IPR005467">
    <property type="entry name" value="His_kinase_dom"/>
</dbReference>
<dbReference type="Pfam" id="PF00512">
    <property type="entry name" value="HisKA"/>
    <property type="match status" value="1"/>
</dbReference>
<dbReference type="SMART" id="SM00388">
    <property type="entry name" value="HisKA"/>
    <property type="match status" value="1"/>
</dbReference>
<keyword evidence="8" id="KW-0902">Two-component regulatory system</keyword>
<dbReference type="PROSITE" id="PS50109">
    <property type="entry name" value="HIS_KIN"/>
    <property type="match status" value="1"/>
</dbReference>
<keyword evidence="12" id="KW-1185">Reference proteome</keyword>
<dbReference type="InterPro" id="IPR003661">
    <property type="entry name" value="HisK_dim/P_dom"/>
</dbReference>
<dbReference type="SUPFAM" id="SSF47384">
    <property type="entry name" value="Homodimeric domain of signal transducing histidine kinase"/>
    <property type="match status" value="1"/>
</dbReference>
<evidence type="ECO:0000256" key="3">
    <source>
        <dbReference type="ARBA" id="ARBA00022553"/>
    </source>
</evidence>
<dbReference type="EMBL" id="JAUQTB010000003">
    <property type="protein sequence ID" value="MDO7906398.1"/>
    <property type="molecule type" value="Genomic_DNA"/>
</dbReference>
<keyword evidence="4" id="KW-0808">Transferase</keyword>
<evidence type="ECO:0000256" key="8">
    <source>
        <dbReference type="ARBA" id="ARBA00023012"/>
    </source>
</evidence>
<dbReference type="PANTHER" id="PTHR45339">
    <property type="entry name" value="HYBRID SIGNAL TRANSDUCTION HISTIDINE KINASE J"/>
    <property type="match status" value="1"/>
</dbReference>
<keyword evidence="7" id="KW-0067">ATP-binding</keyword>
<keyword evidence="9" id="KW-0175">Coiled coil</keyword>
<organism evidence="11 12">
    <name type="scientific">Paenibacillus lacisoli</name>
    <dbReference type="NCBI Taxonomy" id="3064525"/>
    <lineage>
        <taxon>Bacteria</taxon>
        <taxon>Bacillati</taxon>
        <taxon>Bacillota</taxon>
        <taxon>Bacilli</taxon>
        <taxon>Bacillales</taxon>
        <taxon>Paenibacillaceae</taxon>
        <taxon>Paenibacillus</taxon>
    </lineage>
</organism>
<dbReference type="InterPro" id="IPR003018">
    <property type="entry name" value="GAF"/>
</dbReference>
<dbReference type="SUPFAM" id="SSF55781">
    <property type="entry name" value="GAF domain-like"/>
    <property type="match status" value="1"/>
</dbReference>
<evidence type="ECO:0000259" key="10">
    <source>
        <dbReference type="PROSITE" id="PS50109"/>
    </source>
</evidence>
<dbReference type="GO" id="GO:0016301">
    <property type="term" value="F:kinase activity"/>
    <property type="evidence" value="ECO:0007669"/>
    <property type="project" value="UniProtKB-KW"/>
</dbReference>
<name>A0ABT9CCU2_9BACL</name>
<dbReference type="PANTHER" id="PTHR45339:SF5">
    <property type="entry name" value="HISTIDINE KINASE"/>
    <property type="match status" value="1"/>
</dbReference>
<evidence type="ECO:0000256" key="4">
    <source>
        <dbReference type="ARBA" id="ARBA00022679"/>
    </source>
</evidence>
<evidence type="ECO:0000256" key="2">
    <source>
        <dbReference type="ARBA" id="ARBA00012438"/>
    </source>
</evidence>
<keyword evidence="3" id="KW-0597">Phosphoprotein</keyword>
<protein>
    <recommendedName>
        <fullName evidence="2">histidine kinase</fullName>
        <ecNumber evidence="2">2.7.13.3</ecNumber>
    </recommendedName>
</protein>
<comment type="catalytic activity">
    <reaction evidence="1">
        <text>ATP + protein L-histidine = ADP + protein N-phospho-L-histidine.</text>
        <dbReference type="EC" id="2.7.13.3"/>
    </reaction>
</comment>
<dbReference type="Gene3D" id="1.10.287.130">
    <property type="match status" value="1"/>
</dbReference>
<dbReference type="Proteomes" id="UP001240171">
    <property type="component" value="Unassembled WGS sequence"/>
</dbReference>
<evidence type="ECO:0000313" key="11">
    <source>
        <dbReference type="EMBL" id="MDO7906398.1"/>
    </source>
</evidence>
<dbReference type="InterPro" id="IPR029016">
    <property type="entry name" value="GAF-like_dom_sf"/>
</dbReference>
<dbReference type="Pfam" id="PF01590">
    <property type="entry name" value="GAF"/>
    <property type="match status" value="1"/>
</dbReference>
<evidence type="ECO:0000256" key="1">
    <source>
        <dbReference type="ARBA" id="ARBA00000085"/>
    </source>
</evidence>
<dbReference type="Gene3D" id="3.30.565.10">
    <property type="entry name" value="Histidine kinase-like ATPase, C-terminal domain"/>
    <property type="match status" value="1"/>
</dbReference>
<accession>A0ABT9CCU2</accession>
<evidence type="ECO:0000256" key="6">
    <source>
        <dbReference type="ARBA" id="ARBA00022777"/>
    </source>
</evidence>
<dbReference type="InterPro" id="IPR036890">
    <property type="entry name" value="HATPase_C_sf"/>
</dbReference>
<evidence type="ECO:0000313" key="12">
    <source>
        <dbReference type="Proteomes" id="UP001240171"/>
    </source>
</evidence>
<evidence type="ECO:0000256" key="5">
    <source>
        <dbReference type="ARBA" id="ARBA00022741"/>
    </source>
</evidence>
<dbReference type="CDD" id="cd00082">
    <property type="entry name" value="HisKA"/>
    <property type="match status" value="1"/>
</dbReference>
<dbReference type="Gene3D" id="3.30.450.40">
    <property type="match status" value="1"/>
</dbReference>
<dbReference type="EC" id="2.7.13.3" evidence="2"/>
<dbReference type="InterPro" id="IPR036097">
    <property type="entry name" value="HisK_dim/P_sf"/>
</dbReference>
<evidence type="ECO:0000256" key="7">
    <source>
        <dbReference type="ARBA" id="ARBA00022840"/>
    </source>
</evidence>
<sequence>MADIQSKALGNVPGLHQAAEHVLSVLSGVLQADTVFIAHNDGVTNRMMKVFNRDEPVIQEGDELPFSLTYCSLVLEQGEGHLIIPSTASHPIVSSWNVTRELGDRSFIGVPVRTEDGSWCGTICALDDPSYSYSDEEIEVLQSMALFLGYAAELEQAVKTLQARQEEMTEMNSRLERTAERNQDLLSLMGHEIMMPLTGIMGMTDLLQESELTEEQRNYVDVIKTSNQSLMELINDVVYYSQLDSGSVQIEEEPFDLRFMINNVIAQMQLRLDQSASEISLSVQEEISTVLIGDAGKLEWVISKLLGYVVHIMETRHMTIEVVQEVHPSSDIAELCFTLVHHDSVKKSQTIAQLMDAFNEVHHLSAKDRGTWIGPGLYISKQLVTMLGGNIEVEPIEDERIRLCFTVPLRIYQHLEDQLPAH</sequence>
<feature type="domain" description="Histidine kinase" evidence="10">
    <location>
        <begin position="188"/>
        <end position="411"/>
    </location>
</feature>